<dbReference type="GO" id="GO:0004386">
    <property type="term" value="F:helicase activity"/>
    <property type="evidence" value="ECO:0007669"/>
    <property type="project" value="UniProtKB-KW"/>
</dbReference>
<dbReference type="GO" id="GO:0004518">
    <property type="term" value="F:nuclease activity"/>
    <property type="evidence" value="ECO:0007669"/>
    <property type="project" value="UniProtKB-KW"/>
</dbReference>
<dbReference type="GO" id="GO:0016787">
    <property type="term" value="F:hydrolase activity"/>
    <property type="evidence" value="ECO:0007669"/>
    <property type="project" value="UniProtKB-KW"/>
</dbReference>
<protein>
    <submittedName>
        <fullName evidence="12">Metal dependent phosphohydrolase</fullName>
    </submittedName>
</protein>
<comment type="similarity">
    <text evidence="2">In the central section; belongs to the CRISPR-associated helicase Cas3 family.</text>
</comment>
<dbReference type="Pfam" id="PF22590">
    <property type="entry name" value="Cas3-like_C_2"/>
    <property type="match status" value="1"/>
</dbReference>
<dbReference type="RefSeq" id="WP_014147831.1">
    <property type="nucleotide sequence ID" value="NC_016112.1"/>
</dbReference>
<dbReference type="PANTHER" id="PTHR24031">
    <property type="entry name" value="RNA HELICASE"/>
    <property type="match status" value="1"/>
</dbReference>
<dbReference type="PATRIC" id="fig|271065.3.peg.1371"/>
<evidence type="ECO:0000313" key="12">
    <source>
        <dbReference type="EMBL" id="CCE23035.1"/>
    </source>
</evidence>
<dbReference type="GO" id="GO:0046872">
    <property type="term" value="F:metal ion binding"/>
    <property type="evidence" value="ECO:0007669"/>
    <property type="project" value="UniProtKB-KW"/>
</dbReference>
<dbReference type="InterPro" id="IPR006483">
    <property type="entry name" value="CRISPR-assoc_Cas3_HD"/>
</dbReference>
<dbReference type="InterPro" id="IPR014001">
    <property type="entry name" value="Helicase_ATP-bd"/>
</dbReference>
<dbReference type="HOGENOM" id="CLU_010123_0_0_6"/>
<evidence type="ECO:0000256" key="2">
    <source>
        <dbReference type="ARBA" id="ARBA00009046"/>
    </source>
</evidence>
<keyword evidence="7" id="KW-0347">Helicase</keyword>
<gene>
    <name evidence="12" type="ordered locus">MEALZ_1346</name>
</gene>
<dbReference type="GO" id="GO:0051607">
    <property type="term" value="P:defense response to virus"/>
    <property type="evidence" value="ECO:0007669"/>
    <property type="project" value="UniProtKB-KW"/>
</dbReference>
<keyword evidence="8" id="KW-0067">ATP-binding</keyword>
<dbReference type="CDD" id="cd09641">
    <property type="entry name" value="Cas3''_I"/>
    <property type="match status" value="1"/>
</dbReference>
<name>G4SWC0_META2</name>
<evidence type="ECO:0000313" key="13">
    <source>
        <dbReference type="Proteomes" id="UP000008315"/>
    </source>
</evidence>
<accession>G4SWC0</accession>
<organism evidence="12 13">
    <name type="scientific">Methylotuvimicrobium alcaliphilum (strain DSM 19304 / NCIMB 14124 / VKM B-2133 / 20Z)</name>
    <name type="common">Methylomicrobium alcaliphilum</name>
    <dbReference type="NCBI Taxonomy" id="1091494"/>
    <lineage>
        <taxon>Bacteria</taxon>
        <taxon>Pseudomonadati</taxon>
        <taxon>Pseudomonadota</taxon>
        <taxon>Gammaproteobacteria</taxon>
        <taxon>Methylococcales</taxon>
        <taxon>Methylococcaceae</taxon>
        <taxon>Methylotuvimicrobium</taxon>
    </lineage>
</organism>
<keyword evidence="13" id="KW-1185">Reference proteome</keyword>
<dbReference type="InterPro" id="IPR011545">
    <property type="entry name" value="DEAD/DEAH_box_helicase_dom"/>
</dbReference>
<keyword evidence="9" id="KW-0051">Antiviral defense</keyword>
<evidence type="ECO:0000259" key="10">
    <source>
        <dbReference type="PROSITE" id="PS51192"/>
    </source>
</evidence>
<dbReference type="Pfam" id="PF00270">
    <property type="entry name" value="DEAD"/>
    <property type="match status" value="1"/>
</dbReference>
<dbReference type="PROSITE" id="PS51192">
    <property type="entry name" value="HELICASE_ATP_BIND_1"/>
    <property type="match status" value="1"/>
</dbReference>
<keyword evidence="5" id="KW-0547">Nucleotide-binding</keyword>
<dbReference type="Gene3D" id="1.10.3210.30">
    <property type="match status" value="1"/>
</dbReference>
<keyword evidence="4" id="KW-0479">Metal-binding</keyword>
<dbReference type="InterPro" id="IPR038257">
    <property type="entry name" value="CRISPR-assoc_Cas3_HD_sf"/>
</dbReference>
<evidence type="ECO:0000259" key="11">
    <source>
        <dbReference type="PROSITE" id="PS51643"/>
    </source>
</evidence>
<dbReference type="SUPFAM" id="SSF109604">
    <property type="entry name" value="HD-domain/PDEase-like"/>
    <property type="match status" value="1"/>
</dbReference>
<comment type="similarity">
    <text evidence="1">In the N-terminal section; belongs to the CRISPR-associated nuclease Cas3-HD family.</text>
</comment>
<dbReference type="SUPFAM" id="SSF52540">
    <property type="entry name" value="P-loop containing nucleoside triphosphate hydrolases"/>
    <property type="match status" value="1"/>
</dbReference>
<evidence type="ECO:0000256" key="5">
    <source>
        <dbReference type="ARBA" id="ARBA00022741"/>
    </source>
</evidence>
<dbReference type="InterPro" id="IPR054712">
    <property type="entry name" value="Cas3-like_dom"/>
</dbReference>
<dbReference type="CDD" id="cd17930">
    <property type="entry name" value="DEXHc_cas3"/>
    <property type="match status" value="1"/>
</dbReference>
<dbReference type="PROSITE" id="PS51643">
    <property type="entry name" value="HD_CAS3"/>
    <property type="match status" value="1"/>
</dbReference>
<evidence type="ECO:0000256" key="9">
    <source>
        <dbReference type="ARBA" id="ARBA00023118"/>
    </source>
</evidence>
<dbReference type="NCBIfam" id="TIGR01587">
    <property type="entry name" value="cas3_core"/>
    <property type="match status" value="1"/>
</dbReference>
<dbReference type="EMBL" id="FO082060">
    <property type="protein sequence ID" value="CCE23035.1"/>
    <property type="molecule type" value="Genomic_DNA"/>
</dbReference>
<dbReference type="STRING" id="1091494.MEALZ_1346"/>
<evidence type="ECO:0000256" key="6">
    <source>
        <dbReference type="ARBA" id="ARBA00022801"/>
    </source>
</evidence>
<dbReference type="GO" id="GO:0005524">
    <property type="term" value="F:ATP binding"/>
    <property type="evidence" value="ECO:0007669"/>
    <property type="project" value="UniProtKB-KW"/>
</dbReference>
<dbReference type="GO" id="GO:0003676">
    <property type="term" value="F:nucleic acid binding"/>
    <property type="evidence" value="ECO:0007669"/>
    <property type="project" value="InterPro"/>
</dbReference>
<evidence type="ECO:0000256" key="4">
    <source>
        <dbReference type="ARBA" id="ARBA00022723"/>
    </source>
</evidence>
<evidence type="ECO:0000256" key="1">
    <source>
        <dbReference type="ARBA" id="ARBA00006847"/>
    </source>
</evidence>
<dbReference type="SMART" id="SM00487">
    <property type="entry name" value="DEXDc"/>
    <property type="match status" value="1"/>
</dbReference>
<dbReference type="AlphaFoldDB" id="G4SWC0"/>
<dbReference type="Proteomes" id="UP000008315">
    <property type="component" value="Chromosome"/>
</dbReference>
<dbReference type="InterPro" id="IPR006474">
    <property type="entry name" value="Helicase_Cas3_CRISPR-ass_core"/>
</dbReference>
<evidence type="ECO:0000256" key="3">
    <source>
        <dbReference type="ARBA" id="ARBA00022722"/>
    </source>
</evidence>
<keyword evidence="6" id="KW-0378">Hydrolase</keyword>
<evidence type="ECO:0000256" key="8">
    <source>
        <dbReference type="ARBA" id="ARBA00022840"/>
    </source>
</evidence>
<dbReference type="KEGG" id="mah:MEALZ_1346"/>
<dbReference type="InterPro" id="IPR027417">
    <property type="entry name" value="P-loop_NTPase"/>
</dbReference>
<proteinExistence type="inferred from homology"/>
<reference evidence="13" key="1">
    <citation type="journal article" date="2012" name="J. Bacteriol.">
        <title>Genome sequence of the haloalkaliphilic methanotrophic bacterium Methylomicrobium alcaliphilum 20Z.</title>
        <authorList>
            <person name="Vuilleumier S."/>
            <person name="Khmelenina V.N."/>
            <person name="Bringel F."/>
            <person name="Reshetnikov A.S."/>
            <person name="Lajus A."/>
            <person name="Mangenot S."/>
            <person name="Rouy Z."/>
            <person name="Op den Camp H.J."/>
            <person name="Jetten M.S."/>
            <person name="Dispirito A.A."/>
            <person name="Dunfield P."/>
            <person name="Klotz M.G."/>
            <person name="Semrau J.D."/>
            <person name="Stein L.Y."/>
            <person name="Barbe V."/>
            <person name="Medigue C."/>
            <person name="Trotsenko Y.A."/>
            <person name="Kalyuzhnaya M.G."/>
        </authorList>
    </citation>
    <scope>NUCLEOTIDE SEQUENCE [LARGE SCALE GENOMIC DNA]</scope>
    <source>
        <strain evidence="13">DSM 19304 / NCIMB 14124 / VKM B-2133 / 20Z</strain>
    </source>
</reference>
<sequence>MKKYFAHSGNDFGSWHLLNEHLESVSKLAHSYSEGWRGGEEAALAGLLHDLGKYGDRFQNRLHGQDQGLDHWSQGAFLALTKYGSIVSAIAIQGHHIGLQSLQKEDLKKLMPGNLAKHHPQHLQLSDLDIERLESRLHQDELTAQKPASRLFSGWLGQSQARIDTMLDVRRVFSALVDADFIDTESHFNGDANGKIYRKPGLKLNDDGIASAALKKLCDYIDAKSALADQASVLQQVRRQLLNCCLTNAQKSTSIFTLTAPTGSGKTLSMLSFALQHAIHNNLERIILVIPYLSIIEQTAQIYREIFAEFGPDFVLEHHSMSGLGEETAQSDAEGCEDRERQLRRQRLLSENWDAPVVVTTSVQFLESLFSNRPSACRKIHRIANSVILFDEVQTLPTDLAIPTLAALSHIGHSWQSSVVFATATQPAFDHLHAAVQKQCAFGWQPTILVNEHGSMSNALRRVDYDWLDENPTWTELAAMLNEQTQVLCIVNLKRHTQALWEAFETTDELFHLSTNLCPLHRQQVLNEVRQRLKDDLPCRLIATQCIEAGVDVDFPLVYRAFGPLDAIIQAAGRCNREGKLNKGKIVVFTPDCDGRLYPDKTYEQASSVTASLKHDYGEAFDPYDSKIIEQYYRRLYTVAAPEQLGKRLNEAVQDLNFVDVAKHYRLINNDTINLVVPYDRELYEKLREQAATEGLTSKWVKQARCLSISLFRPKPDDVIWDSLVPVQVFRNGRHSRQEDWFIVNNLEDYDANLGYIKPEHLNLYIA</sequence>
<feature type="domain" description="Helicase ATP-binding" evidence="10">
    <location>
        <begin position="247"/>
        <end position="427"/>
    </location>
</feature>
<dbReference type="NCBIfam" id="TIGR01596">
    <property type="entry name" value="cas3_HD"/>
    <property type="match status" value="1"/>
</dbReference>
<evidence type="ECO:0000256" key="7">
    <source>
        <dbReference type="ARBA" id="ARBA00022806"/>
    </source>
</evidence>
<feature type="domain" description="HD Cas3-type" evidence="11">
    <location>
        <begin position="11"/>
        <end position="182"/>
    </location>
</feature>
<keyword evidence="3" id="KW-0540">Nuclease</keyword>
<dbReference type="Gene3D" id="3.40.50.300">
    <property type="entry name" value="P-loop containing nucleotide triphosphate hydrolases"/>
    <property type="match status" value="2"/>
</dbReference>